<sequence>MDREYRMCTDYLSMTLLANVDKQHRPIHSGGSTPTRPFEYDWVRRATKTVYIWSESSEMRLTRGELQLQMRALPSKFSYCVGGYGVGVTREGRSANQRL</sequence>
<gene>
    <name evidence="1" type="ORF">g.12128</name>
    <name evidence="2" type="ORF">g.12129</name>
</gene>
<dbReference type="EMBL" id="GDQN01010809">
    <property type="protein sequence ID" value="JAT80245.1"/>
    <property type="molecule type" value="Transcribed_RNA"/>
</dbReference>
<dbReference type="AlphaFoldDB" id="A0A1E1VZT2"/>
<evidence type="ECO:0000313" key="1">
    <source>
        <dbReference type="EMBL" id="JAT80245.1"/>
    </source>
</evidence>
<proteinExistence type="predicted"/>
<dbReference type="EMBL" id="GDQN01002835">
    <property type="protein sequence ID" value="JAT88219.1"/>
    <property type="molecule type" value="Transcribed_RNA"/>
</dbReference>
<protein>
    <submittedName>
        <fullName evidence="1">Uncharacterized protein</fullName>
    </submittedName>
</protein>
<evidence type="ECO:0000313" key="2">
    <source>
        <dbReference type="EMBL" id="JAT88219.1"/>
    </source>
</evidence>
<organism evidence="1">
    <name type="scientific">Pectinophora gossypiella</name>
    <name type="common">Cotton pink bollworm</name>
    <name type="synonym">Depressaria gossypiella</name>
    <dbReference type="NCBI Taxonomy" id="13191"/>
    <lineage>
        <taxon>Eukaryota</taxon>
        <taxon>Metazoa</taxon>
        <taxon>Ecdysozoa</taxon>
        <taxon>Arthropoda</taxon>
        <taxon>Hexapoda</taxon>
        <taxon>Insecta</taxon>
        <taxon>Pterygota</taxon>
        <taxon>Neoptera</taxon>
        <taxon>Endopterygota</taxon>
        <taxon>Lepidoptera</taxon>
        <taxon>Glossata</taxon>
        <taxon>Ditrysia</taxon>
        <taxon>Gelechioidea</taxon>
        <taxon>Gelechiidae</taxon>
        <taxon>Apatetrinae</taxon>
        <taxon>Pectinophora</taxon>
    </lineage>
</organism>
<accession>A0A1E1VZT2</accession>
<name>A0A1E1VZT2_PECGO</name>
<reference evidence="1" key="1">
    <citation type="submission" date="2015-09" db="EMBL/GenBank/DDBJ databases">
        <title>De novo assembly of Pectinophora gossypiella (Pink Bollworm) gut transcriptome.</title>
        <authorList>
            <person name="Tassone E.E."/>
        </authorList>
    </citation>
    <scope>NUCLEOTIDE SEQUENCE</scope>
</reference>